<organism evidence="10 11">
    <name type="scientific">Sediminispirochaeta smaragdinae (strain DSM 11293 / JCM 15392 / SEBR 4228)</name>
    <name type="common">Spirochaeta smaragdinae</name>
    <dbReference type="NCBI Taxonomy" id="573413"/>
    <lineage>
        <taxon>Bacteria</taxon>
        <taxon>Pseudomonadati</taxon>
        <taxon>Spirochaetota</taxon>
        <taxon>Spirochaetia</taxon>
        <taxon>Spirochaetales</taxon>
        <taxon>Spirochaetaceae</taxon>
        <taxon>Sediminispirochaeta</taxon>
    </lineage>
</organism>
<evidence type="ECO:0000256" key="2">
    <source>
        <dbReference type="ARBA" id="ARBA00008107"/>
    </source>
</evidence>
<comment type="function">
    <text evidence="7 8">Plays a role in the regulation of phosphate uptake.</text>
</comment>
<dbReference type="HOGENOM" id="CLU_078518_3_0_12"/>
<protein>
    <recommendedName>
        <fullName evidence="8">Phosphate-specific transport system accessory protein PhoU</fullName>
    </recommendedName>
</protein>
<feature type="domain" description="PhoU" evidence="9">
    <location>
        <begin position="21"/>
        <end position="108"/>
    </location>
</feature>
<keyword evidence="5 8" id="KW-0963">Cytoplasm</keyword>
<dbReference type="Proteomes" id="UP000002318">
    <property type="component" value="Chromosome"/>
</dbReference>
<evidence type="ECO:0000313" key="11">
    <source>
        <dbReference type="Proteomes" id="UP000002318"/>
    </source>
</evidence>
<evidence type="ECO:0000256" key="3">
    <source>
        <dbReference type="ARBA" id="ARBA00011738"/>
    </source>
</evidence>
<evidence type="ECO:0000256" key="5">
    <source>
        <dbReference type="ARBA" id="ARBA00022490"/>
    </source>
</evidence>
<dbReference type="eggNOG" id="COG0704">
    <property type="taxonomic scope" value="Bacteria"/>
</dbReference>
<feature type="domain" description="PhoU" evidence="9">
    <location>
        <begin position="125"/>
        <end position="209"/>
    </location>
</feature>
<evidence type="ECO:0000256" key="7">
    <source>
        <dbReference type="ARBA" id="ARBA00056181"/>
    </source>
</evidence>
<dbReference type="InterPro" id="IPR038078">
    <property type="entry name" value="PhoU-like_sf"/>
</dbReference>
<dbReference type="GO" id="GO:0030643">
    <property type="term" value="P:intracellular phosphate ion homeostasis"/>
    <property type="evidence" value="ECO:0007669"/>
    <property type="project" value="InterPro"/>
</dbReference>
<dbReference type="InterPro" id="IPR026022">
    <property type="entry name" value="PhoU_dom"/>
</dbReference>
<dbReference type="OrthoDB" id="9814256at2"/>
<proteinExistence type="inferred from homology"/>
<comment type="similarity">
    <text evidence="2 8">Belongs to the PhoU family.</text>
</comment>
<accession>E1R660</accession>
<keyword evidence="11" id="KW-1185">Reference proteome</keyword>
<gene>
    <name evidence="10" type="ordered locus">Spirs_1698</name>
</gene>
<dbReference type="PIRSF" id="PIRSF003107">
    <property type="entry name" value="PhoU"/>
    <property type="match status" value="1"/>
</dbReference>
<evidence type="ECO:0000313" key="10">
    <source>
        <dbReference type="EMBL" id="ADK80825.1"/>
    </source>
</evidence>
<dbReference type="FunFam" id="1.20.58.220:FF:000004">
    <property type="entry name" value="Phosphate-specific transport system accessory protein PhoU"/>
    <property type="match status" value="1"/>
</dbReference>
<evidence type="ECO:0000256" key="8">
    <source>
        <dbReference type="PIRNR" id="PIRNR003107"/>
    </source>
</evidence>
<evidence type="ECO:0000256" key="1">
    <source>
        <dbReference type="ARBA" id="ARBA00004496"/>
    </source>
</evidence>
<dbReference type="InterPro" id="IPR028366">
    <property type="entry name" value="PhoU"/>
</dbReference>
<dbReference type="AlphaFoldDB" id="E1R660"/>
<dbReference type="PANTHER" id="PTHR42930:SF3">
    <property type="entry name" value="PHOSPHATE-SPECIFIC TRANSPORT SYSTEM ACCESSORY PROTEIN PHOU"/>
    <property type="match status" value="1"/>
</dbReference>
<dbReference type="PANTHER" id="PTHR42930">
    <property type="entry name" value="PHOSPHATE-SPECIFIC TRANSPORT SYSTEM ACCESSORY PROTEIN PHOU"/>
    <property type="match status" value="1"/>
</dbReference>
<name>E1R660_SEDSS</name>
<evidence type="ECO:0000256" key="6">
    <source>
        <dbReference type="ARBA" id="ARBA00022592"/>
    </source>
</evidence>
<dbReference type="RefSeq" id="WP_013254289.1">
    <property type="nucleotide sequence ID" value="NC_014364.1"/>
</dbReference>
<dbReference type="Gene3D" id="1.20.58.220">
    <property type="entry name" value="Phosphate transport system protein phou homolog 2, domain 2"/>
    <property type="match status" value="1"/>
</dbReference>
<dbReference type="EMBL" id="CP002116">
    <property type="protein sequence ID" value="ADK80825.1"/>
    <property type="molecule type" value="Genomic_DNA"/>
</dbReference>
<dbReference type="KEGG" id="ssm:Spirs_1698"/>
<comment type="subunit">
    <text evidence="3 8">Homodimer.</text>
</comment>
<keyword evidence="6 8" id="KW-0592">Phosphate transport</keyword>
<keyword evidence="4 8" id="KW-0813">Transport</keyword>
<reference evidence="10 11" key="1">
    <citation type="journal article" date="2010" name="Stand. Genomic Sci.">
        <title>Complete genome sequence of Spirochaeta smaragdinae type strain (SEBR 4228).</title>
        <authorList>
            <person name="Mavromatis K."/>
            <person name="Yasawong M."/>
            <person name="Chertkov O."/>
            <person name="Lapidus A."/>
            <person name="Lucas S."/>
            <person name="Nolan M."/>
            <person name="Del Rio T.G."/>
            <person name="Tice H."/>
            <person name="Cheng J.F."/>
            <person name="Pitluck S."/>
            <person name="Liolios K."/>
            <person name="Ivanova N."/>
            <person name="Tapia R."/>
            <person name="Han C."/>
            <person name="Bruce D."/>
            <person name="Goodwin L."/>
            <person name="Pati A."/>
            <person name="Chen A."/>
            <person name="Palaniappan K."/>
            <person name="Land M."/>
            <person name="Hauser L."/>
            <person name="Chang Y.J."/>
            <person name="Jeffries C.D."/>
            <person name="Detter J.C."/>
            <person name="Rohde M."/>
            <person name="Brambilla E."/>
            <person name="Spring S."/>
            <person name="Goker M."/>
            <person name="Sikorski J."/>
            <person name="Woyke T."/>
            <person name="Bristow J."/>
            <person name="Eisen J.A."/>
            <person name="Markowitz V."/>
            <person name="Hugenholtz P."/>
            <person name="Klenk H.P."/>
            <person name="Kyrpides N.C."/>
        </authorList>
    </citation>
    <scope>NUCLEOTIDE SEQUENCE [LARGE SCALE GENOMIC DNA]</scope>
    <source>
        <strain evidence="11">DSM 11293 / JCM 15392 / SEBR 4228</strain>
    </source>
</reference>
<dbReference type="SUPFAM" id="SSF109755">
    <property type="entry name" value="PhoU-like"/>
    <property type="match status" value="1"/>
</dbReference>
<dbReference type="STRING" id="573413.Spirs_1698"/>
<dbReference type="GO" id="GO:0005737">
    <property type="term" value="C:cytoplasm"/>
    <property type="evidence" value="ECO:0007669"/>
    <property type="project" value="UniProtKB-SubCell"/>
</dbReference>
<evidence type="ECO:0000259" key="9">
    <source>
        <dbReference type="Pfam" id="PF01895"/>
    </source>
</evidence>
<evidence type="ECO:0000256" key="4">
    <source>
        <dbReference type="ARBA" id="ARBA00022448"/>
    </source>
</evidence>
<comment type="subcellular location">
    <subcellularLocation>
        <location evidence="1 8">Cytoplasm</location>
    </subcellularLocation>
</comment>
<dbReference type="GO" id="GO:0006817">
    <property type="term" value="P:phosphate ion transport"/>
    <property type="evidence" value="ECO:0007669"/>
    <property type="project" value="UniProtKB-KW"/>
</dbReference>
<dbReference type="NCBIfam" id="TIGR02135">
    <property type="entry name" value="phoU_full"/>
    <property type="match status" value="1"/>
</dbReference>
<sequence>MDHNTLRQHYSDEMRANDREILKMGAFVEEAVRKSMQCMLDQDIDLADKVIRDDEVINNLELRIQDTLTLLIATEQPVAGDLRHVITSLKIVTQLERMGDHAVHIAKAAKKLAEQHYIKDLIDLPKMAEYGIEMLHEVLTAFAENDQDKAIAVAKIDDRIDSLHNQIWRELLTYMMSDVKNIDQATTLLFVSRWLERFGDHATNISEWVVYDCTGKHIELNM</sequence>
<dbReference type="GO" id="GO:0045936">
    <property type="term" value="P:negative regulation of phosphate metabolic process"/>
    <property type="evidence" value="ECO:0007669"/>
    <property type="project" value="InterPro"/>
</dbReference>
<dbReference type="Pfam" id="PF01895">
    <property type="entry name" value="PhoU"/>
    <property type="match status" value="2"/>
</dbReference>